<comment type="caution">
    <text evidence="2">The sequence shown here is derived from an EMBL/GenBank/DDBJ whole genome shotgun (WGS) entry which is preliminary data.</text>
</comment>
<organism evidence="2 5">
    <name type="scientific">Natronoglomus mannanivorans</name>
    <dbReference type="NCBI Taxonomy" id="2979990"/>
    <lineage>
        <taxon>Archaea</taxon>
        <taxon>Methanobacteriati</taxon>
        <taxon>Methanobacteriota</taxon>
        <taxon>Stenosarchaea group</taxon>
        <taxon>Halobacteria</taxon>
        <taxon>Halobacteriales</taxon>
        <taxon>Natrialbaceae</taxon>
        <taxon>Natronoglomus</taxon>
    </lineage>
</organism>
<keyword evidence="1" id="KW-0812">Transmembrane</keyword>
<dbReference type="AlphaFoldDB" id="A0AAP3E0E2"/>
<dbReference type="Proteomes" id="UP001321018">
    <property type="component" value="Unassembled WGS sequence"/>
</dbReference>
<evidence type="ECO:0000256" key="1">
    <source>
        <dbReference type="SAM" id="Phobius"/>
    </source>
</evidence>
<proteinExistence type="predicted"/>
<feature type="transmembrane region" description="Helical" evidence="1">
    <location>
        <begin position="59"/>
        <end position="78"/>
    </location>
</feature>
<keyword evidence="4" id="KW-1185">Reference proteome</keyword>
<protein>
    <submittedName>
        <fullName evidence="2">Uncharacterized protein</fullName>
    </submittedName>
</protein>
<dbReference type="EMBL" id="JAOPKA010000001">
    <property type="protein sequence ID" value="MCU4740360.1"/>
    <property type="molecule type" value="Genomic_DNA"/>
</dbReference>
<keyword evidence="1" id="KW-0472">Membrane</keyword>
<dbReference type="EMBL" id="JAOPKB010000001">
    <property type="protein sequence ID" value="MCU4971505.1"/>
    <property type="molecule type" value="Genomic_DNA"/>
</dbReference>
<evidence type="ECO:0000313" key="2">
    <source>
        <dbReference type="EMBL" id="MCU4740360.1"/>
    </source>
</evidence>
<feature type="transmembrane region" description="Helical" evidence="1">
    <location>
        <begin position="125"/>
        <end position="145"/>
    </location>
</feature>
<evidence type="ECO:0000313" key="5">
    <source>
        <dbReference type="Proteomes" id="UP001321018"/>
    </source>
</evidence>
<sequence>MNGNTGPIALSSLGFVLITGSLGLASIPWTPIWVGIGVTYVVAAAGILSIGALDIEPRFVPTAGTVVVIVSGSSGAYAQVVTSVRPMSFLGPTWIDLIFDHHVLIPFVAAIVFCFAFARTTGDRALLAFVLCVPFVVFAIAVWGAPFGPGIVLTIVPRFFFAGILAGLPLYLVGRQL</sequence>
<reference evidence="2 4" key="1">
    <citation type="submission" date="2022-09" db="EMBL/GenBank/DDBJ databases">
        <title>Enrichment on poylsaccharides allowed isolation of novel metabolic and taxonomic groups of Haloarchaea.</title>
        <authorList>
            <person name="Sorokin D.Y."/>
            <person name="Elcheninov A.G."/>
            <person name="Khizhniak T.V."/>
            <person name="Kolganova T.V."/>
            <person name="Kublanov I.V."/>
        </authorList>
    </citation>
    <scope>NUCLEOTIDE SEQUENCE</scope>
    <source>
        <strain evidence="3 4">AArc-m2/3/4</strain>
        <strain evidence="2">AArc-xg1-1</strain>
    </source>
</reference>
<name>A0AAP3E0E2_9EURY</name>
<dbReference type="RefSeq" id="WP_338002194.1">
    <property type="nucleotide sequence ID" value="NZ_JAOPKA010000001.1"/>
</dbReference>
<evidence type="ECO:0000313" key="4">
    <source>
        <dbReference type="Proteomes" id="UP001320972"/>
    </source>
</evidence>
<feature type="transmembrane region" description="Helical" evidence="1">
    <location>
        <begin position="33"/>
        <end position="52"/>
    </location>
</feature>
<feature type="transmembrane region" description="Helical" evidence="1">
    <location>
        <begin position="151"/>
        <end position="173"/>
    </location>
</feature>
<gene>
    <name evidence="3" type="ORF">OB955_01950</name>
    <name evidence="2" type="ORF">OB960_02990</name>
</gene>
<dbReference type="Proteomes" id="UP001320972">
    <property type="component" value="Unassembled WGS sequence"/>
</dbReference>
<keyword evidence="1" id="KW-1133">Transmembrane helix</keyword>
<evidence type="ECO:0000313" key="3">
    <source>
        <dbReference type="EMBL" id="MCU4971505.1"/>
    </source>
</evidence>
<accession>A0AAP3E0E2</accession>
<feature type="transmembrane region" description="Helical" evidence="1">
    <location>
        <begin position="98"/>
        <end position="118"/>
    </location>
</feature>